<protein>
    <recommendedName>
        <fullName evidence="3">Dynactin subunit 3</fullName>
    </recommendedName>
</protein>
<evidence type="ECO:0000313" key="1">
    <source>
        <dbReference type="EnsemblMetazoa" id="NP_001177690"/>
    </source>
</evidence>
<dbReference type="OrthoDB" id="16729at2759"/>
<dbReference type="EnsemblMetazoa" id="XM_031930228">
    <property type="protein sequence ID" value="XP_031786088"/>
    <property type="gene ID" value="GeneID_100114878"/>
</dbReference>
<dbReference type="SMR" id="A0A7M6UGG1"/>
<dbReference type="Pfam" id="PF07426">
    <property type="entry name" value="Dynactin_p22"/>
    <property type="match status" value="1"/>
</dbReference>
<dbReference type="EnsemblMetazoa" id="XM_031930230">
    <property type="protein sequence ID" value="XP_031786090"/>
    <property type="gene ID" value="GeneID_100114878"/>
</dbReference>
<dbReference type="OMA" id="NILHVNT"/>
<dbReference type="EnsemblMetazoa" id="XM_031930229">
    <property type="protein sequence ID" value="XP_031786089"/>
    <property type="gene ID" value="GeneID_100114878"/>
</dbReference>
<sequence>MSSSVEEILENRINELEKKIYGLEKKPNTEGPMPENSIIESVAHANTLISSALSGREKINTLVKRWPELESYTESDFEPTDLQTEVKLEYILAVEPEIRENAQRLIQLKELLPVLESDRFKNLPELSEKLHDLSLMYVDLGEKAEQVNSETRSMINRYNDIIMNVSKTLIALETEVSELERKAEPKKVMD</sequence>
<dbReference type="KEGG" id="nvi:100114878"/>
<dbReference type="GO" id="GO:0005869">
    <property type="term" value="C:dynactin complex"/>
    <property type="evidence" value="ECO:0007669"/>
    <property type="project" value="InterPro"/>
</dbReference>
<dbReference type="InterPro" id="IPR009991">
    <property type="entry name" value="DCTN3"/>
</dbReference>
<dbReference type="InParanoid" id="A0A7M6UGG1"/>
<dbReference type="AlphaFoldDB" id="A0A7M6UGG1"/>
<organism evidence="1 2">
    <name type="scientific">Nasonia vitripennis</name>
    <name type="common">Parasitic wasp</name>
    <dbReference type="NCBI Taxonomy" id="7425"/>
    <lineage>
        <taxon>Eukaryota</taxon>
        <taxon>Metazoa</taxon>
        <taxon>Ecdysozoa</taxon>
        <taxon>Arthropoda</taxon>
        <taxon>Hexapoda</taxon>
        <taxon>Insecta</taxon>
        <taxon>Pterygota</taxon>
        <taxon>Neoptera</taxon>
        <taxon>Endopterygota</taxon>
        <taxon>Hymenoptera</taxon>
        <taxon>Apocrita</taxon>
        <taxon>Proctotrupomorpha</taxon>
        <taxon>Chalcidoidea</taxon>
        <taxon>Pteromalidae</taxon>
        <taxon>Pteromalinae</taxon>
        <taxon>Nasonia</taxon>
    </lineage>
</organism>
<dbReference type="FunCoup" id="A0A7M6UGG1">
    <property type="interactions" value="976"/>
</dbReference>
<proteinExistence type="predicted"/>
<accession>A0A7M6UGG1</accession>
<evidence type="ECO:0000313" key="2">
    <source>
        <dbReference type="Proteomes" id="UP000002358"/>
    </source>
</evidence>
<keyword evidence="2" id="KW-1185">Reference proteome</keyword>
<dbReference type="PANTHER" id="PTHR28360:SF1">
    <property type="entry name" value="DYNACTIN SUBUNIT 3"/>
    <property type="match status" value="1"/>
</dbReference>
<dbReference type="EnsemblMetazoa" id="XM_032598777">
    <property type="protein sequence ID" value="XP_032454668"/>
    <property type="gene ID" value="GeneID_100114878"/>
</dbReference>
<dbReference type="Proteomes" id="UP000002358">
    <property type="component" value="Chromosome 4"/>
</dbReference>
<dbReference type="EnsemblMetazoa" id="NM_001190761">
    <property type="protein sequence ID" value="NP_001177690"/>
    <property type="gene ID" value="GeneID_100114878"/>
</dbReference>
<dbReference type="EnsemblMetazoa" id="XM_008216302">
    <property type="protein sequence ID" value="XP_008214524"/>
    <property type="gene ID" value="GeneID_100114878"/>
</dbReference>
<evidence type="ECO:0008006" key="3">
    <source>
        <dbReference type="Google" id="ProtNLM"/>
    </source>
</evidence>
<dbReference type="PANTHER" id="PTHR28360">
    <property type="entry name" value="DYNACTIN SUBUNIT 3"/>
    <property type="match status" value="1"/>
</dbReference>
<reference evidence="1" key="1">
    <citation type="submission" date="2021-01" db="UniProtKB">
        <authorList>
            <consortium name="EnsemblMetazoa"/>
        </authorList>
    </citation>
    <scope>IDENTIFICATION</scope>
</reference>
<gene>
    <name evidence="1" type="primary">100114878</name>
</gene>
<dbReference type="GO" id="GO:0061640">
    <property type="term" value="P:cytoskeleton-dependent cytokinesis"/>
    <property type="evidence" value="ECO:0007669"/>
    <property type="project" value="InterPro"/>
</dbReference>
<name>A0A7M6UGG1_NASVI</name>